<proteinExistence type="predicted"/>
<dbReference type="Proteomes" id="UP001500822">
    <property type="component" value="Unassembled WGS sequence"/>
</dbReference>
<evidence type="ECO:0000259" key="1">
    <source>
        <dbReference type="PROSITE" id="PS51819"/>
    </source>
</evidence>
<evidence type="ECO:0000313" key="2">
    <source>
        <dbReference type="EMBL" id="GAA4749689.1"/>
    </source>
</evidence>
<gene>
    <name evidence="2" type="ORF">GCM10023217_20030</name>
</gene>
<dbReference type="SUPFAM" id="SSF54593">
    <property type="entry name" value="Glyoxalase/Bleomycin resistance protein/Dihydroxybiphenyl dioxygenase"/>
    <property type="match status" value="1"/>
</dbReference>
<feature type="domain" description="VOC" evidence="1">
    <location>
        <begin position="106"/>
        <end position="221"/>
    </location>
</feature>
<evidence type="ECO:0000313" key="3">
    <source>
        <dbReference type="Proteomes" id="UP001500822"/>
    </source>
</evidence>
<dbReference type="InterPro" id="IPR029068">
    <property type="entry name" value="Glyas_Bleomycin-R_OHBP_Dase"/>
</dbReference>
<dbReference type="Gene3D" id="3.10.180.10">
    <property type="entry name" value="2,3-Dihydroxybiphenyl 1,2-Dioxygenase, domain 1"/>
    <property type="match status" value="1"/>
</dbReference>
<dbReference type="RefSeq" id="WP_345313393.1">
    <property type="nucleotide sequence ID" value="NZ_BAABIE010000008.1"/>
</dbReference>
<organism evidence="2 3">
    <name type="scientific">Gordonia alkaliphila</name>
    <dbReference type="NCBI Taxonomy" id="1053547"/>
    <lineage>
        <taxon>Bacteria</taxon>
        <taxon>Bacillati</taxon>
        <taxon>Actinomycetota</taxon>
        <taxon>Actinomycetes</taxon>
        <taxon>Mycobacteriales</taxon>
        <taxon>Gordoniaceae</taxon>
        <taxon>Gordonia</taxon>
    </lineage>
</organism>
<dbReference type="EMBL" id="BAABIE010000008">
    <property type="protein sequence ID" value="GAA4749689.1"/>
    <property type="molecule type" value="Genomic_DNA"/>
</dbReference>
<dbReference type="PROSITE" id="PS51819">
    <property type="entry name" value="VOC"/>
    <property type="match status" value="1"/>
</dbReference>
<protein>
    <recommendedName>
        <fullName evidence="1">VOC domain-containing protein</fullName>
    </recommendedName>
</protein>
<keyword evidence="3" id="KW-1185">Reference proteome</keyword>
<sequence>MAPDSLQLGDVAVTVPVDDRAAAAAAYDVLVGTADPVTGAWAASNGSVRAAAGESAPWAAFAAADVAGATTLLGRRGLLLDADGRADAVAAVGIAADAGARAGAPTLDHVVYTAPSVDAAIALFAGRLGLDLRLVRQFGDVAQVFFRSSSVVVEVLAGGDQAADFGVWGLAWRVADLDVEHARLTREGLALSEIRVGRKPGTRVATVRERALGTPTILLEQAAR</sequence>
<comment type="caution">
    <text evidence="2">The sequence shown here is derived from an EMBL/GenBank/DDBJ whole genome shotgun (WGS) entry which is preliminary data.</text>
</comment>
<accession>A0ABP8Z8S8</accession>
<name>A0ABP8Z8S8_9ACTN</name>
<dbReference type="Pfam" id="PF13669">
    <property type="entry name" value="Glyoxalase_4"/>
    <property type="match status" value="1"/>
</dbReference>
<reference evidence="3" key="1">
    <citation type="journal article" date="2019" name="Int. J. Syst. Evol. Microbiol.">
        <title>The Global Catalogue of Microorganisms (GCM) 10K type strain sequencing project: providing services to taxonomists for standard genome sequencing and annotation.</title>
        <authorList>
            <consortium name="The Broad Institute Genomics Platform"/>
            <consortium name="The Broad Institute Genome Sequencing Center for Infectious Disease"/>
            <person name="Wu L."/>
            <person name="Ma J."/>
        </authorList>
    </citation>
    <scope>NUCLEOTIDE SEQUENCE [LARGE SCALE GENOMIC DNA]</scope>
    <source>
        <strain evidence="3">JCM 18077</strain>
    </source>
</reference>
<dbReference type="InterPro" id="IPR037523">
    <property type="entry name" value="VOC_core"/>
</dbReference>